<keyword evidence="5" id="KW-0378">Hydrolase</keyword>
<proteinExistence type="predicted"/>
<dbReference type="SUPFAM" id="SSF55166">
    <property type="entry name" value="Hedgehog/DD-peptidase"/>
    <property type="match status" value="1"/>
</dbReference>
<dbReference type="Pfam" id="PF03411">
    <property type="entry name" value="Peptidase_M74"/>
    <property type="match status" value="1"/>
</dbReference>
<keyword evidence="7" id="KW-0482">Metalloprotease</keyword>
<keyword evidence="2" id="KW-0479">Metal-binding</keyword>
<sequence length="320" mass="35202">MTSLPVWPTWSYRATMSRATYLRVTAPTQARPSSQRGEVGRGAGRKGPLGLLWLWSLLLGGLLVSETFALSWNDVVDPAPGSPRVVGNYTAGCVQGAAALPPDGPGFQTMRRHRRRFFGHPTLIRYLYDLAEATNKQRLGLLSYGDLGQARGGPTPTGHASHQTGLDVDIWFMLLPNGQPLPPAERETISAPSMVLPGYTLDTRQWSPQHTQLVRLAASPEAVERVFVNAVIKQALCQQVPGAAWLRKVRPWWGHDDHLHVRLRCPSGDSECQVQEPVPAGDGCGADLAWWFTEEARKPQPRTTTVKPSLPVACEEVLRK</sequence>
<keyword evidence="3" id="KW-0732">Signal</keyword>
<gene>
    <name evidence="8" type="primary">mepA</name>
    <name evidence="8" type="ORF">FJZ47_05170</name>
</gene>
<keyword evidence="4" id="KW-0574">Periplasm</keyword>
<dbReference type="EMBL" id="VGLS01000106">
    <property type="protein sequence ID" value="MBM3223182.1"/>
    <property type="molecule type" value="Genomic_DNA"/>
</dbReference>
<name>A0A938B000_UNCTE</name>
<dbReference type="GO" id="GO:0008237">
    <property type="term" value="F:metallopeptidase activity"/>
    <property type="evidence" value="ECO:0007669"/>
    <property type="project" value="UniProtKB-KW"/>
</dbReference>
<evidence type="ECO:0000256" key="7">
    <source>
        <dbReference type="ARBA" id="ARBA00023049"/>
    </source>
</evidence>
<dbReference type="GO" id="GO:0004252">
    <property type="term" value="F:serine-type endopeptidase activity"/>
    <property type="evidence" value="ECO:0007669"/>
    <property type="project" value="InterPro"/>
</dbReference>
<keyword evidence="1" id="KW-0645">Protease</keyword>
<reference evidence="8" key="1">
    <citation type="submission" date="2019-03" db="EMBL/GenBank/DDBJ databases">
        <title>Lake Tanganyika Metagenome-Assembled Genomes (MAGs).</title>
        <authorList>
            <person name="Tran P."/>
        </authorList>
    </citation>
    <scope>NUCLEOTIDE SEQUENCE</scope>
    <source>
        <strain evidence="8">K_DeepCast_65m_m2_066</strain>
    </source>
</reference>
<organism evidence="8 9">
    <name type="scientific">Tectimicrobiota bacterium</name>
    <dbReference type="NCBI Taxonomy" id="2528274"/>
    <lineage>
        <taxon>Bacteria</taxon>
        <taxon>Pseudomonadati</taxon>
        <taxon>Nitrospinota/Tectimicrobiota group</taxon>
        <taxon>Candidatus Tectimicrobiota</taxon>
    </lineage>
</organism>
<dbReference type="InterPro" id="IPR009045">
    <property type="entry name" value="Zn_M74/Hedgehog-like"/>
</dbReference>
<dbReference type="GO" id="GO:0030288">
    <property type="term" value="C:outer membrane-bounded periplasmic space"/>
    <property type="evidence" value="ECO:0007669"/>
    <property type="project" value="InterPro"/>
</dbReference>
<evidence type="ECO:0000256" key="4">
    <source>
        <dbReference type="ARBA" id="ARBA00022764"/>
    </source>
</evidence>
<evidence type="ECO:0000256" key="2">
    <source>
        <dbReference type="ARBA" id="ARBA00022723"/>
    </source>
</evidence>
<evidence type="ECO:0000256" key="3">
    <source>
        <dbReference type="ARBA" id="ARBA00022729"/>
    </source>
</evidence>
<evidence type="ECO:0000256" key="5">
    <source>
        <dbReference type="ARBA" id="ARBA00022801"/>
    </source>
</evidence>
<evidence type="ECO:0000313" key="8">
    <source>
        <dbReference type="EMBL" id="MBM3223182.1"/>
    </source>
</evidence>
<evidence type="ECO:0000313" key="9">
    <source>
        <dbReference type="Proteomes" id="UP000712673"/>
    </source>
</evidence>
<comment type="caution">
    <text evidence="8">The sequence shown here is derived from an EMBL/GenBank/DDBJ whole genome shotgun (WGS) entry which is preliminary data.</text>
</comment>
<keyword evidence="6" id="KW-0862">Zinc</keyword>
<dbReference type="Proteomes" id="UP000712673">
    <property type="component" value="Unassembled WGS sequence"/>
</dbReference>
<evidence type="ECO:0000256" key="6">
    <source>
        <dbReference type="ARBA" id="ARBA00022833"/>
    </source>
</evidence>
<dbReference type="GO" id="GO:0006508">
    <property type="term" value="P:proteolysis"/>
    <property type="evidence" value="ECO:0007669"/>
    <property type="project" value="UniProtKB-KW"/>
</dbReference>
<accession>A0A938B000</accession>
<dbReference type="Gene3D" id="3.30.1380.10">
    <property type="match status" value="1"/>
</dbReference>
<dbReference type="InterPro" id="IPR005073">
    <property type="entry name" value="Peptidase_M74"/>
</dbReference>
<evidence type="ECO:0000256" key="1">
    <source>
        <dbReference type="ARBA" id="ARBA00022670"/>
    </source>
</evidence>
<dbReference type="GO" id="GO:0046872">
    <property type="term" value="F:metal ion binding"/>
    <property type="evidence" value="ECO:0007669"/>
    <property type="project" value="UniProtKB-KW"/>
</dbReference>
<dbReference type="NCBIfam" id="NF006947">
    <property type="entry name" value="PRK09429.1"/>
    <property type="match status" value="1"/>
</dbReference>
<protein>
    <submittedName>
        <fullName evidence="8">Penicillin-insensitive murein endopeptidase</fullName>
    </submittedName>
</protein>
<dbReference type="AlphaFoldDB" id="A0A938B000"/>